<evidence type="ECO:0000313" key="2">
    <source>
        <dbReference type="Proteomes" id="UP000617426"/>
    </source>
</evidence>
<gene>
    <name evidence="1" type="ORF">HD592_002065</name>
</gene>
<dbReference type="Gene3D" id="3.40.50.10140">
    <property type="entry name" value="Toll/interleukin-1 receptor homology (TIR) domain"/>
    <property type="match status" value="1"/>
</dbReference>
<organism evidence="1 2">
    <name type="scientific">Schaalia hyovaginalis</name>
    <dbReference type="NCBI Taxonomy" id="29316"/>
    <lineage>
        <taxon>Bacteria</taxon>
        <taxon>Bacillati</taxon>
        <taxon>Actinomycetota</taxon>
        <taxon>Actinomycetes</taxon>
        <taxon>Actinomycetales</taxon>
        <taxon>Actinomycetaceae</taxon>
        <taxon>Schaalia</taxon>
    </lineage>
</organism>
<accession>A0A923E7G9</accession>
<sequence>MESLANTVFGREADLRVHSTILDIIILWHPDDEIGGAVCNALMDHYHSDRFSGFAGSAIEVFGHSLPFPGEREQPAPIITRQGTVGSDAGSLFEDPAPYTVILPVIGENLIRETGEEDSNWSTYLDSLLELRTTVDKEADPSVLILPLFPEQSLDYSNNPRIGRLLERQGLSITSVSSAEVPAAPSSLDVGALARDLGQAIIQTLLNSSKDERLTIFISHARADIPRTESGAPSSSGVLELTKTVIQKTHLADFVDAQDIQPGDDWDAKIRQKAGSGALLMVRTDHYSIREWTQWEVLSAKRAQVPIVCLSALENGEERGSFLLDHVPTIPFVSRKERRKDPLRTRSPAH</sequence>
<reference evidence="1" key="1">
    <citation type="submission" date="2020-08" db="EMBL/GenBank/DDBJ databases">
        <title>Sequencing the genomes of 1000 actinobacteria strains.</title>
        <authorList>
            <person name="Klenk H.-P."/>
        </authorList>
    </citation>
    <scope>NUCLEOTIDE SEQUENCE</scope>
    <source>
        <strain evidence="1">DSM 10695</strain>
    </source>
</reference>
<evidence type="ECO:0008006" key="3">
    <source>
        <dbReference type="Google" id="ProtNLM"/>
    </source>
</evidence>
<dbReference type="RefSeq" id="WP_184453901.1">
    <property type="nucleotide sequence ID" value="NZ_JACHMK010000001.1"/>
</dbReference>
<protein>
    <recommendedName>
        <fullName evidence="3">TIR domain-containing protein</fullName>
    </recommendedName>
</protein>
<dbReference type="Proteomes" id="UP000617426">
    <property type="component" value="Unassembled WGS sequence"/>
</dbReference>
<keyword evidence="2" id="KW-1185">Reference proteome</keyword>
<dbReference type="InterPro" id="IPR035897">
    <property type="entry name" value="Toll_tir_struct_dom_sf"/>
</dbReference>
<proteinExistence type="predicted"/>
<dbReference type="EMBL" id="JACHMK010000001">
    <property type="protein sequence ID" value="MBB6335500.1"/>
    <property type="molecule type" value="Genomic_DNA"/>
</dbReference>
<evidence type="ECO:0000313" key="1">
    <source>
        <dbReference type="EMBL" id="MBB6335500.1"/>
    </source>
</evidence>
<comment type="caution">
    <text evidence="1">The sequence shown here is derived from an EMBL/GenBank/DDBJ whole genome shotgun (WGS) entry which is preliminary data.</text>
</comment>
<name>A0A923E7G9_9ACTO</name>
<dbReference type="AlphaFoldDB" id="A0A923E7G9"/>